<dbReference type="InterPro" id="IPR029751">
    <property type="entry name" value="Ribosomal_L25_dom"/>
</dbReference>
<dbReference type="CDD" id="cd00495">
    <property type="entry name" value="Ribosomal_L25_TL5_CTC"/>
    <property type="match status" value="1"/>
</dbReference>
<feature type="region of interest" description="Disordered" evidence="5">
    <location>
        <begin position="184"/>
        <end position="232"/>
    </location>
</feature>
<dbReference type="InterPro" id="IPR011035">
    <property type="entry name" value="Ribosomal_bL25/Gln-tRNA_synth"/>
</dbReference>
<dbReference type="Pfam" id="PF14693">
    <property type="entry name" value="Ribosomal_TL5_C"/>
    <property type="match status" value="1"/>
</dbReference>
<keyword evidence="2" id="KW-0694">RNA-binding</keyword>
<dbReference type="GO" id="GO:0006412">
    <property type="term" value="P:translation"/>
    <property type="evidence" value="ECO:0007669"/>
    <property type="project" value="InterPro"/>
</dbReference>
<dbReference type="InterPro" id="IPR001021">
    <property type="entry name" value="Ribosomal_bL25_long"/>
</dbReference>
<evidence type="ECO:0000256" key="4">
    <source>
        <dbReference type="ARBA" id="ARBA00023274"/>
    </source>
</evidence>
<accession>A0A381PCA3</accession>
<evidence type="ECO:0000256" key="5">
    <source>
        <dbReference type="SAM" id="MobiDB-lite"/>
    </source>
</evidence>
<dbReference type="SUPFAM" id="SSF50715">
    <property type="entry name" value="Ribosomal protein L25-like"/>
    <property type="match status" value="1"/>
</dbReference>
<dbReference type="HAMAP" id="MF_01334">
    <property type="entry name" value="Ribosomal_bL25_CTC"/>
    <property type="match status" value="1"/>
</dbReference>
<dbReference type="InterPro" id="IPR020056">
    <property type="entry name" value="Rbsml_bL25/Gln-tRNA_synth_N"/>
</dbReference>
<evidence type="ECO:0000313" key="8">
    <source>
        <dbReference type="EMBL" id="SUZ63819.1"/>
    </source>
</evidence>
<keyword evidence="3" id="KW-0689">Ribosomal protein</keyword>
<dbReference type="InterPro" id="IPR037121">
    <property type="entry name" value="Ribosomal_bL25_C"/>
</dbReference>
<dbReference type="NCBIfam" id="TIGR00731">
    <property type="entry name" value="bL25_bact_ctc"/>
    <property type="match status" value="1"/>
</dbReference>
<feature type="domain" description="Large ribosomal subunit protein bL25 beta" evidence="7">
    <location>
        <begin position="101"/>
        <end position="184"/>
    </location>
</feature>
<dbReference type="Gene3D" id="2.170.120.20">
    <property type="entry name" value="Ribosomal protein L25, beta domain"/>
    <property type="match status" value="1"/>
</dbReference>
<dbReference type="EMBL" id="UINC01000926">
    <property type="protein sequence ID" value="SUZ63819.1"/>
    <property type="molecule type" value="Genomic_DNA"/>
</dbReference>
<organism evidence="8">
    <name type="scientific">marine metagenome</name>
    <dbReference type="NCBI Taxonomy" id="408172"/>
    <lineage>
        <taxon>unclassified sequences</taxon>
        <taxon>metagenomes</taxon>
        <taxon>ecological metagenomes</taxon>
    </lineage>
</organism>
<sequence length="232" mass="25827">MMATSYYKLDIENRKSVGKKAAKVIRKAGKIPSILYYKGEQPINISIDKQVFYQAIKSEQRIYEMDIKNESQYVMIKEIQYHPVTDEMIHVDFMRVRRTEKMTISVPITLVGKPVGVTEGGILSQAMNQIEISCYPTNVPEHIEVDVDHLGLNSSVSVADVNVDDEDIDILSAADLNVASVIPPAAEEEPVLTDEEVSDEDVSDEDAVDDGEKTDKDSADSESAEDKPEESN</sequence>
<evidence type="ECO:0000256" key="3">
    <source>
        <dbReference type="ARBA" id="ARBA00022980"/>
    </source>
</evidence>
<proteinExistence type="inferred from homology"/>
<dbReference type="InterPro" id="IPR020057">
    <property type="entry name" value="Ribosomal_bL25_b-dom"/>
</dbReference>
<dbReference type="GO" id="GO:0008097">
    <property type="term" value="F:5S rRNA binding"/>
    <property type="evidence" value="ECO:0007669"/>
    <property type="project" value="InterPro"/>
</dbReference>
<dbReference type="InterPro" id="IPR020930">
    <property type="entry name" value="Ribosomal_uL5_bac-type"/>
</dbReference>
<feature type="domain" description="Large ribosomal subunit protein bL25 L25" evidence="6">
    <location>
        <begin position="9"/>
        <end position="93"/>
    </location>
</feature>
<evidence type="ECO:0000259" key="7">
    <source>
        <dbReference type="Pfam" id="PF14693"/>
    </source>
</evidence>
<dbReference type="Gene3D" id="2.40.240.10">
    <property type="entry name" value="Ribosomal Protein L25, Chain P"/>
    <property type="match status" value="1"/>
</dbReference>
<evidence type="ECO:0000259" key="6">
    <source>
        <dbReference type="Pfam" id="PF01386"/>
    </source>
</evidence>
<protein>
    <submittedName>
        <fullName evidence="8">Uncharacterized protein</fullName>
    </submittedName>
</protein>
<reference evidence="8" key="1">
    <citation type="submission" date="2018-05" db="EMBL/GenBank/DDBJ databases">
        <authorList>
            <person name="Lanie J.A."/>
            <person name="Ng W.-L."/>
            <person name="Kazmierczak K.M."/>
            <person name="Andrzejewski T.M."/>
            <person name="Davidsen T.M."/>
            <person name="Wayne K.J."/>
            <person name="Tettelin H."/>
            <person name="Glass J.I."/>
            <person name="Rusch D."/>
            <person name="Podicherti R."/>
            <person name="Tsui H.-C.T."/>
            <person name="Winkler M.E."/>
        </authorList>
    </citation>
    <scope>NUCLEOTIDE SEQUENCE</scope>
</reference>
<dbReference type="PANTHER" id="PTHR33284:SF1">
    <property type="entry name" value="RIBOSOMAL PROTEIN L25_GLN-TRNA SYNTHETASE, ANTI-CODON-BINDING DOMAIN-CONTAINING PROTEIN"/>
    <property type="match status" value="1"/>
</dbReference>
<dbReference type="Pfam" id="PF01386">
    <property type="entry name" value="Ribosomal_L25p"/>
    <property type="match status" value="1"/>
</dbReference>
<dbReference type="GO" id="GO:0022625">
    <property type="term" value="C:cytosolic large ribosomal subunit"/>
    <property type="evidence" value="ECO:0007669"/>
    <property type="project" value="TreeGrafter"/>
</dbReference>
<dbReference type="GO" id="GO:0003735">
    <property type="term" value="F:structural constituent of ribosome"/>
    <property type="evidence" value="ECO:0007669"/>
    <property type="project" value="InterPro"/>
</dbReference>
<feature type="compositionally biased region" description="Basic and acidic residues" evidence="5">
    <location>
        <begin position="210"/>
        <end position="232"/>
    </location>
</feature>
<name>A0A381PCA3_9ZZZZ</name>
<keyword evidence="1" id="KW-0699">rRNA-binding</keyword>
<gene>
    <name evidence="8" type="ORF">METZ01_LOCUS16673</name>
</gene>
<dbReference type="AlphaFoldDB" id="A0A381PCA3"/>
<feature type="compositionally biased region" description="Acidic residues" evidence="5">
    <location>
        <begin position="186"/>
        <end position="209"/>
    </location>
</feature>
<evidence type="ECO:0000256" key="1">
    <source>
        <dbReference type="ARBA" id="ARBA00022730"/>
    </source>
</evidence>
<dbReference type="PANTHER" id="PTHR33284">
    <property type="entry name" value="RIBOSOMAL PROTEIN L25/GLN-TRNA SYNTHETASE, ANTI-CODON-BINDING DOMAIN-CONTAINING PROTEIN"/>
    <property type="match status" value="1"/>
</dbReference>
<evidence type="ECO:0000256" key="2">
    <source>
        <dbReference type="ARBA" id="ARBA00022884"/>
    </source>
</evidence>
<keyword evidence="4" id="KW-0687">Ribonucleoprotein</keyword>